<keyword evidence="5" id="KW-0539">Nucleus</keyword>
<evidence type="ECO:0000256" key="1">
    <source>
        <dbReference type="ARBA" id="ARBA00004123"/>
    </source>
</evidence>
<dbReference type="Pfam" id="PF03106">
    <property type="entry name" value="WRKY"/>
    <property type="match status" value="1"/>
</dbReference>
<evidence type="ECO:0000256" key="6">
    <source>
        <dbReference type="SAM" id="MobiDB-lite"/>
    </source>
</evidence>
<sequence>MAIVVTKLIQQRSKPAGSILQLPAGLDKEQEEGDEQEKEESTAEMEQQCASVRWLIHGRSLDDGHNWRKYGQKDILGSIFPRCSHRHSQGCQAKSKFSAQTKIHTSLTSPQWDSHVYPC</sequence>
<evidence type="ECO:0000256" key="5">
    <source>
        <dbReference type="ARBA" id="ARBA00023242"/>
    </source>
</evidence>
<dbReference type="Gene3D" id="2.20.25.80">
    <property type="entry name" value="WRKY domain"/>
    <property type="match status" value="1"/>
</dbReference>
<accession>A0A835VL07</accession>
<name>A0A835VL07_VANPL</name>
<dbReference type="PROSITE" id="PS50811">
    <property type="entry name" value="WRKY"/>
    <property type="match status" value="1"/>
</dbReference>
<feature type="domain" description="WRKY" evidence="7">
    <location>
        <begin position="61"/>
        <end position="119"/>
    </location>
</feature>
<protein>
    <recommendedName>
        <fullName evidence="7">WRKY domain-containing protein</fullName>
    </recommendedName>
</protein>
<evidence type="ECO:0000259" key="7">
    <source>
        <dbReference type="PROSITE" id="PS50811"/>
    </source>
</evidence>
<evidence type="ECO:0000313" key="8">
    <source>
        <dbReference type="EMBL" id="KAG0500486.1"/>
    </source>
</evidence>
<organism evidence="8 9">
    <name type="scientific">Vanilla planifolia</name>
    <name type="common">Vanilla</name>
    <dbReference type="NCBI Taxonomy" id="51239"/>
    <lineage>
        <taxon>Eukaryota</taxon>
        <taxon>Viridiplantae</taxon>
        <taxon>Streptophyta</taxon>
        <taxon>Embryophyta</taxon>
        <taxon>Tracheophyta</taxon>
        <taxon>Spermatophyta</taxon>
        <taxon>Magnoliopsida</taxon>
        <taxon>Liliopsida</taxon>
        <taxon>Asparagales</taxon>
        <taxon>Orchidaceae</taxon>
        <taxon>Vanilloideae</taxon>
        <taxon>Vanilleae</taxon>
        <taxon>Vanilla</taxon>
    </lineage>
</organism>
<comment type="subcellular location">
    <subcellularLocation>
        <location evidence="1">Nucleus</location>
    </subcellularLocation>
</comment>
<feature type="region of interest" description="Disordered" evidence="6">
    <location>
        <begin position="13"/>
        <end position="45"/>
    </location>
</feature>
<dbReference type="PANTHER" id="PTHR32096:SF151">
    <property type="entry name" value="OS01G0656400 PROTEIN"/>
    <property type="match status" value="1"/>
</dbReference>
<keyword evidence="3" id="KW-0238">DNA-binding</keyword>
<evidence type="ECO:0000256" key="3">
    <source>
        <dbReference type="ARBA" id="ARBA00023125"/>
    </source>
</evidence>
<comment type="caution">
    <text evidence="8">The sequence shown here is derived from an EMBL/GenBank/DDBJ whole genome shotgun (WGS) entry which is preliminary data.</text>
</comment>
<gene>
    <name evidence="8" type="ORF">HPP92_000558</name>
</gene>
<evidence type="ECO:0000313" key="9">
    <source>
        <dbReference type="Proteomes" id="UP000639772"/>
    </source>
</evidence>
<dbReference type="GO" id="GO:0003700">
    <property type="term" value="F:DNA-binding transcription factor activity"/>
    <property type="evidence" value="ECO:0007669"/>
    <property type="project" value="InterPro"/>
</dbReference>
<feature type="compositionally biased region" description="Acidic residues" evidence="6">
    <location>
        <begin position="29"/>
        <end position="38"/>
    </location>
</feature>
<dbReference type="PANTHER" id="PTHR32096">
    <property type="entry name" value="WRKY TRANSCRIPTION FACTOR 30-RELATED-RELATED"/>
    <property type="match status" value="1"/>
</dbReference>
<evidence type="ECO:0000256" key="4">
    <source>
        <dbReference type="ARBA" id="ARBA00023163"/>
    </source>
</evidence>
<dbReference type="InterPro" id="IPR003657">
    <property type="entry name" value="WRKY_dom"/>
</dbReference>
<dbReference type="InterPro" id="IPR044810">
    <property type="entry name" value="WRKY_plant"/>
</dbReference>
<dbReference type="GO" id="GO:0005634">
    <property type="term" value="C:nucleus"/>
    <property type="evidence" value="ECO:0007669"/>
    <property type="project" value="UniProtKB-SubCell"/>
</dbReference>
<dbReference type="EMBL" id="JADCNM010000001">
    <property type="protein sequence ID" value="KAG0500486.1"/>
    <property type="molecule type" value="Genomic_DNA"/>
</dbReference>
<dbReference type="InterPro" id="IPR036576">
    <property type="entry name" value="WRKY_dom_sf"/>
</dbReference>
<evidence type="ECO:0000256" key="2">
    <source>
        <dbReference type="ARBA" id="ARBA00023015"/>
    </source>
</evidence>
<keyword evidence="4" id="KW-0804">Transcription</keyword>
<dbReference type="SMART" id="SM00774">
    <property type="entry name" value="WRKY"/>
    <property type="match status" value="1"/>
</dbReference>
<proteinExistence type="predicted"/>
<keyword evidence="2" id="KW-0805">Transcription regulation</keyword>
<dbReference type="GO" id="GO:0000976">
    <property type="term" value="F:transcription cis-regulatory region binding"/>
    <property type="evidence" value="ECO:0007669"/>
    <property type="project" value="TreeGrafter"/>
</dbReference>
<dbReference type="SUPFAM" id="SSF118290">
    <property type="entry name" value="WRKY DNA-binding domain"/>
    <property type="match status" value="1"/>
</dbReference>
<dbReference type="Proteomes" id="UP000639772">
    <property type="component" value="Chromosome 1"/>
</dbReference>
<dbReference type="OrthoDB" id="684963at2759"/>
<dbReference type="AlphaFoldDB" id="A0A835VL07"/>
<reference evidence="8 9" key="1">
    <citation type="journal article" date="2020" name="Nat. Food">
        <title>A phased Vanilla planifolia genome enables genetic improvement of flavour and production.</title>
        <authorList>
            <person name="Hasing T."/>
            <person name="Tang H."/>
            <person name="Brym M."/>
            <person name="Khazi F."/>
            <person name="Huang T."/>
            <person name="Chambers A.H."/>
        </authorList>
    </citation>
    <scope>NUCLEOTIDE SEQUENCE [LARGE SCALE GENOMIC DNA]</scope>
    <source>
        <tissue evidence="8">Leaf</tissue>
    </source>
</reference>